<dbReference type="RefSeq" id="WP_041092681.1">
    <property type="nucleotide sequence ID" value="NZ_AP014680.1"/>
</dbReference>
<dbReference type="Gene3D" id="3.30.70.1280">
    <property type="entry name" value="SP0830-like domains"/>
    <property type="match status" value="1"/>
</dbReference>
<accession>A0A0A1GVJ1</accession>
<dbReference type="PANTHER" id="PTHR36439:SF1">
    <property type="entry name" value="DUF1697 DOMAIN-CONTAINING PROTEIN"/>
    <property type="match status" value="1"/>
</dbReference>
<organism evidence="1 2">
    <name type="scientific">Paucilactobacillus hokkaidonensis JCM 18461</name>
    <dbReference type="NCBI Taxonomy" id="1291742"/>
    <lineage>
        <taxon>Bacteria</taxon>
        <taxon>Bacillati</taxon>
        <taxon>Bacillota</taxon>
        <taxon>Bacilli</taxon>
        <taxon>Lactobacillales</taxon>
        <taxon>Lactobacillaceae</taxon>
        <taxon>Paucilactobacillus</taxon>
    </lineage>
</organism>
<dbReference type="SUPFAM" id="SSF160379">
    <property type="entry name" value="SP0830-like"/>
    <property type="match status" value="1"/>
</dbReference>
<dbReference type="PIRSF" id="PIRSF008502">
    <property type="entry name" value="UCP008502"/>
    <property type="match status" value="1"/>
</dbReference>
<dbReference type="Proteomes" id="UP000031620">
    <property type="component" value="Chromosome"/>
</dbReference>
<proteinExistence type="predicted"/>
<dbReference type="Gene3D" id="3.30.70.1260">
    <property type="entry name" value="bacterial protein sp0830 like"/>
    <property type="match status" value="1"/>
</dbReference>
<dbReference type="InterPro" id="IPR012545">
    <property type="entry name" value="DUF1697"/>
</dbReference>
<gene>
    <name evidence="1" type="ORF">LOOC260_104700</name>
</gene>
<evidence type="ECO:0008006" key="3">
    <source>
        <dbReference type="Google" id="ProtNLM"/>
    </source>
</evidence>
<dbReference type="Pfam" id="PF08002">
    <property type="entry name" value="DUF1697"/>
    <property type="match status" value="1"/>
</dbReference>
<sequence>MKYLLLLRGINVGGHSRVAMQELKLALTNVGFNRVTSYINSGNLIFESTLSQQKISDKIEQLLKNNYKFPIVSMVISEVEYRSDFVNLPKWWGEDEQLRHNALFLLPTFDKNGFDDIRNRITEYDQVEFREHVILWTSTLKKDFSKSLYSKLMKEKFYHDISIRNRNTALKLLALLSEKSGEQ</sequence>
<evidence type="ECO:0000313" key="2">
    <source>
        <dbReference type="Proteomes" id="UP000031620"/>
    </source>
</evidence>
<dbReference type="EMBL" id="AP014680">
    <property type="protein sequence ID" value="BAP85034.1"/>
    <property type="molecule type" value="Genomic_DNA"/>
</dbReference>
<dbReference type="AlphaFoldDB" id="A0A0A1GVJ1"/>
<dbReference type="HOGENOM" id="CLU_106303_3_0_9"/>
<dbReference type="KEGG" id="lho:LOOC260_104700"/>
<reference evidence="1 2" key="1">
    <citation type="submission" date="2014-11" db="EMBL/GenBank/DDBJ databases">
        <title>Complete genome sequence and analysis of Lactobacillus hokkaidonensis LOOC260T.</title>
        <authorList>
            <person name="Tanizawa Y."/>
            <person name="Tohno M."/>
            <person name="Kaminuma E."/>
            <person name="Nakamura Y."/>
            <person name="Arita M."/>
        </authorList>
    </citation>
    <scope>NUCLEOTIDE SEQUENCE [LARGE SCALE GENOMIC DNA]</scope>
    <source>
        <strain evidence="1 2">LOOC260</strain>
    </source>
</reference>
<protein>
    <recommendedName>
        <fullName evidence="3">Phosphopentomutase</fullName>
    </recommendedName>
</protein>
<evidence type="ECO:0000313" key="1">
    <source>
        <dbReference type="EMBL" id="BAP85034.1"/>
    </source>
</evidence>
<dbReference type="PANTHER" id="PTHR36439">
    <property type="entry name" value="BLL4334 PROTEIN"/>
    <property type="match status" value="1"/>
</dbReference>
<name>A0A0A1GVJ1_9LACO</name>